<proteinExistence type="predicted"/>
<gene>
    <name evidence="1" type="ORF">DFR47_10682</name>
</gene>
<dbReference type="Proteomes" id="UP000252893">
    <property type="component" value="Unassembled WGS sequence"/>
</dbReference>
<name>A0A366DSE6_9HYPH</name>
<organism evidence="1 2">
    <name type="scientific">Pseudochrobactrum asaccharolyticum</name>
    <dbReference type="NCBI Taxonomy" id="354351"/>
    <lineage>
        <taxon>Bacteria</taxon>
        <taxon>Pseudomonadati</taxon>
        <taxon>Pseudomonadota</taxon>
        <taxon>Alphaproteobacteria</taxon>
        <taxon>Hyphomicrobiales</taxon>
        <taxon>Brucellaceae</taxon>
        <taxon>Pseudochrobactrum</taxon>
    </lineage>
</organism>
<keyword evidence="2" id="KW-1185">Reference proteome</keyword>
<sequence length="50" mass="5754">MFGRKDYAVLKTGGDAVFQKIQCRRMWFFFAAERRGRGKTLLQAVAKVVT</sequence>
<dbReference type="EMBL" id="QNRH01000006">
    <property type="protein sequence ID" value="RBO93002.1"/>
    <property type="molecule type" value="Genomic_DNA"/>
</dbReference>
<accession>A0A366DSE6</accession>
<dbReference type="AlphaFoldDB" id="A0A366DSE6"/>
<reference evidence="1 2" key="1">
    <citation type="submission" date="2018-06" db="EMBL/GenBank/DDBJ databases">
        <title>Genomic Encyclopedia of Type Strains, Phase IV (KMG-IV): sequencing the most valuable type-strain genomes for metagenomic binning, comparative biology and taxonomic classification.</title>
        <authorList>
            <person name="Goeker M."/>
        </authorList>
    </citation>
    <scope>NUCLEOTIDE SEQUENCE [LARGE SCALE GENOMIC DNA]</scope>
    <source>
        <strain evidence="1 2">DSM 25619</strain>
    </source>
</reference>
<protein>
    <submittedName>
        <fullName evidence="1">Uncharacterized protein</fullName>
    </submittedName>
</protein>
<comment type="caution">
    <text evidence="1">The sequence shown here is derived from an EMBL/GenBank/DDBJ whole genome shotgun (WGS) entry which is preliminary data.</text>
</comment>
<evidence type="ECO:0000313" key="1">
    <source>
        <dbReference type="EMBL" id="RBO93002.1"/>
    </source>
</evidence>
<evidence type="ECO:0000313" key="2">
    <source>
        <dbReference type="Proteomes" id="UP000252893"/>
    </source>
</evidence>